<evidence type="ECO:0000313" key="1">
    <source>
        <dbReference type="EMBL" id="GBP14113.1"/>
    </source>
</evidence>
<dbReference type="EMBL" id="BGZK01000061">
    <property type="protein sequence ID" value="GBP14113.1"/>
    <property type="molecule type" value="Genomic_DNA"/>
</dbReference>
<evidence type="ECO:0000313" key="2">
    <source>
        <dbReference type="Proteomes" id="UP000299102"/>
    </source>
</evidence>
<protein>
    <submittedName>
        <fullName evidence="1">Uncharacterized protein</fullName>
    </submittedName>
</protein>
<reference evidence="1 2" key="1">
    <citation type="journal article" date="2019" name="Commun. Biol.">
        <title>The bagworm genome reveals a unique fibroin gene that provides high tensile strength.</title>
        <authorList>
            <person name="Kono N."/>
            <person name="Nakamura H."/>
            <person name="Ohtoshi R."/>
            <person name="Tomita M."/>
            <person name="Numata K."/>
            <person name="Arakawa K."/>
        </authorList>
    </citation>
    <scope>NUCLEOTIDE SEQUENCE [LARGE SCALE GENOMIC DNA]</scope>
</reference>
<organism evidence="1 2">
    <name type="scientific">Eumeta variegata</name>
    <name type="common">Bagworm moth</name>
    <name type="synonym">Eumeta japonica</name>
    <dbReference type="NCBI Taxonomy" id="151549"/>
    <lineage>
        <taxon>Eukaryota</taxon>
        <taxon>Metazoa</taxon>
        <taxon>Ecdysozoa</taxon>
        <taxon>Arthropoda</taxon>
        <taxon>Hexapoda</taxon>
        <taxon>Insecta</taxon>
        <taxon>Pterygota</taxon>
        <taxon>Neoptera</taxon>
        <taxon>Endopterygota</taxon>
        <taxon>Lepidoptera</taxon>
        <taxon>Glossata</taxon>
        <taxon>Ditrysia</taxon>
        <taxon>Tineoidea</taxon>
        <taxon>Psychidae</taxon>
        <taxon>Oiketicinae</taxon>
        <taxon>Eumeta</taxon>
    </lineage>
</organism>
<comment type="caution">
    <text evidence="1">The sequence shown here is derived from an EMBL/GenBank/DDBJ whole genome shotgun (WGS) entry which is preliminary data.</text>
</comment>
<dbReference type="Proteomes" id="UP000299102">
    <property type="component" value="Unassembled WGS sequence"/>
</dbReference>
<sequence>MNYYVPIDRVDYVRAGRCLYTDTSETNKRRCRGSSTARVREQSNVNILESARGRRRPARTSRRRCLQNNQFYVFFGRAMLLLCEMQTQTTHLFLRMSPIEPRRPPINI</sequence>
<gene>
    <name evidence="1" type="ORF">EVAR_102783_1</name>
</gene>
<name>A0A4C1THX9_EUMVA</name>
<accession>A0A4C1THX9</accession>
<keyword evidence="2" id="KW-1185">Reference proteome</keyword>
<proteinExistence type="predicted"/>
<dbReference type="AlphaFoldDB" id="A0A4C1THX9"/>